<protein>
    <submittedName>
        <fullName evidence="1">35068_t:CDS:1</fullName>
    </submittedName>
</protein>
<proteinExistence type="predicted"/>
<organism evidence="1 2">
    <name type="scientific">Racocetra persica</name>
    <dbReference type="NCBI Taxonomy" id="160502"/>
    <lineage>
        <taxon>Eukaryota</taxon>
        <taxon>Fungi</taxon>
        <taxon>Fungi incertae sedis</taxon>
        <taxon>Mucoromycota</taxon>
        <taxon>Glomeromycotina</taxon>
        <taxon>Glomeromycetes</taxon>
        <taxon>Diversisporales</taxon>
        <taxon>Gigasporaceae</taxon>
        <taxon>Racocetra</taxon>
    </lineage>
</organism>
<comment type="caution">
    <text evidence="1">The sequence shown here is derived from an EMBL/GenBank/DDBJ whole genome shotgun (WGS) entry which is preliminary data.</text>
</comment>
<sequence length="124" mass="14232">KKKDSGCVLPEESVLYSDGSIVFPDGKELPAECVVLPEGRDSVNNIFTQHVTQNLDILKHKEKLNPKERATVRYCMSKIIGLSTHMKEWFTIQDRQYIIKKCEPILIIPELGEEVDMFINNVEQ</sequence>
<accession>A0ACA9RLA7</accession>
<evidence type="ECO:0000313" key="2">
    <source>
        <dbReference type="Proteomes" id="UP000789920"/>
    </source>
</evidence>
<name>A0ACA9RLA7_9GLOM</name>
<keyword evidence="2" id="KW-1185">Reference proteome</keyword>
<evidence type="ECO:0000313" key="1">
    <source>
        <dbReference type="EMBL" id="CAG8798656.1"/>
    </source>
</evidence>
<gene>
    <name evidence="1" type="ORF">RPERSI_LOCUS20563</name>
</gene>
<feature type="non-terminal residue" evidence="1">
    <location>
        <position position="1"/>
    </location>
</feature>
<dbReference type="EMBL" id="CAJVQC010058406">
    <property type="protein sequence ID" value="CAG8798656.1"/>
    <property type="molecule type" value="Genomic_DNA"/>
</dbReference>
<feature type="non-terminal residue" evidence="1">
    <location>
        <position position="124"/>
    </location>
</feature>
<reference evidence="1" key="1">
    <citation type="submission" date="2021-06" db="EMBL/GenBank/DDBJ databases">
        <authorList>
            <person name="Kallberg Y."/>
            <person name="Tangrot J."/>
            <person name="Rosling A."/>
        </authorList>
    </citation>
    <scope>NUCLEOTIDE SEQUENCE</scope>
    <source>
        <strain evidence="1">MA461A</strain>
    </source>
</reference>
<dbReference type="Proteomes" id="UP000789920">
    <property type="component" value="Unassembled WGS sequence"/>
</dbReference>